<evidence type="ECO:0000256" key="7">
    <source>
        <dbReference type="ARBA" id="ARBA00041803"/>
    </source>
</evidence>
<evidence type="ECO:0000256" key="6">
    <source>
        <dbReference type="ARBA" id="ARBA00040675"/>
    </source>
</evidence>
<protein>
    <recommendedName>
        <fullName evidence="6">tRNA pseudouridine synthase C</fullName>
        <ecNumber evidence="5">5.4.99.26</ecNumber>
    </recommendedName>
    <alternativeName>
        <fullName evidence="8">tRNA pseudouridine(65) synthase</fullName>
    </alternativeName>
    <alternativeName>
        <fullName evidence="9">tRNA pseudouridylate synthase C</fullName>
    </alternativeName>
    <alternativeName>
        <fullName evidence="7">tRNA-uridine isomerase C</fullName>
    </alternativeName>
</protein>
<proteinExistence type="predicted"/>
<comment type="catalytic activity">
    <reaction evidence="3">
        <text>uridine(65) in tRNA = pseudouridine(65) in tRNA</text>
        <dbReference type="Rhea" id="RHEA:42536"/>
        <dbReference type="Rhea" id="RHEA-COMP:10103"/>
        <dbReference type="Rhea" id="RHEA-COMP:10104"/>
        <dbReference type="ChEBI" id="CHEBI:65314"/>
        <dbReference type="ChEBI" id="CHEBI:65315"/>
        <dbReference type="EC" id="5.4.99.26"/>
    </reaction>
</comment>
<dbReference type="PROSITE" id="PS01129">
    <property type="entry name" value="PSI_RLU"/>
    <property type="match status" value="1"/>
</dbReference>
<dbReference type="SUPFAM" id="SSF55120">
    <property type="entry name" value="Pseudouridine synthase"/>
    <property type="match status" value="1"/>
</dbReference>
<evidence type="ECO:0000256" key="5">
    <source>
        <dbReference type="ARBA" id="ARBA00038943"/>
    </source>
</evidence>
<dbReference type="InterPro" id="IPR020103">
    <property type="entry name" value="PsdUridine_synth_cat_dom_sf"/>
</dbReference>
<keyword evidence="12" id="KW-1185">Reference proteome</keyword>
<dbReference type="GO" id="GO:0160149">
    <property type="term" value="F:tRNA pseudouridine(65) synthase activity"/>
    <property type="evidence" value="ECO:0007669"/>
    <property type="project" value="UniProtKB-EC"/>
</dbReference>
<dbReference type="CDD" id="cd02563">
    <property type="entry name" value="PseudoU_synth_TruC"/>
    <property type="match status" value="1"/>
</dbReference>
<dbReference type="InterPro" id="IPR006224">
    <property type="entry name" value="PsdUridine_synth_RluA-like_CS"/>
</dbReference>
<reference evidence="11 12" key="1">
    <citation type="submission" date="2024-06" db="EMBL/GenBank/DDBJ databases">
        <title>Genomic Encyclopedia of Type Strains, Phase V (KMG-V): Genome sequencing to study the core and pangenomes of soil and plant-associated prokaryotes.</title>
        <authorList>
            <person name="Whitman W."/>
        </authorList>
    </citation>
    <scope>NUCLEOTIDE SEQUENCE [LARGE SCALE GENOMIC DNA]</scope>
    <source>
        <strain evidence="11 12">NE40</strain>
    </source>
</reference>
<dbReference type="Gene3D" id="3.30.2350.10">
    <property type="entry name" value="Pseudouridine synthase"/>
    <property type="match status" value="1"/>
</dbReference>
<evidence type="ECO:0000256" key="8">
    <source>
        <dbReference type="ARBA" id="ARBA00041975"/>
    </source>
</evidence>
<dbReference type="InterPro" id="IPR050188">
    <property type="entry name" value="RluA_PseudoU_synthase"/>
</dbReference>
<dbReference type="RefSeq" id="WP_354007500.1">
    <property type="nucleotide sequence ID" value="NZ_JBEWTA010000001.1"/>
</dbReference>
<keyword evidence="1" id="KW-0819">tRNA processing</keyword>
<accession>A0ABV2SHU5</accession>
<evidence type="ECO:0000256" key="4">
    <source>
        <dbReference type="ARBA" id="ARBA00037670"/>
    </source>
</evidence>
<dbReference type="InterPro" id="IPR006145">
    <property type="entry name" value="PsdUridine_synth_RsuA/RluA"/>
</dbReference>
<evidence type="ECO:0000256" key="2">
    <source>
        <dbReference type="ARBA" id="ARBA00023235"/>
    </source>
</evidence>
<evidence type="ECO:0000256" key="9">
    <source>
        <dbReference type="ARBA" id="ARBA00043049"/>
    </source>
</evidence>
<evidence type="ECO:0000256" key="3">
    <source>
        <dbReference type="ARBA" id="ARBA00036607"/>
    </source>
</evidence>
<dbReference type="Proteomes" id="UP001549366">
    <property type="component" value="Unassembled WGS sequence"/>
</dbReference>
<dbReference type="Pfam" id="PF00849">
    <property type="entry name" value="PseudoU_synth_2"/>
    <property type="match status" value="1"/>
</dbReference>
<dbReference type="PANTHER" id="PTHR21600:SF56">
    <property type="entry name" value="TRNA PSEUDOURIDINE SYNTHASE C"/>
    <property type="match status" value="1"/>
</dbReference>
<evidence type="ECO:0000256" key="1">
    <source>
        <dbReference type="ARBA" id="ARBA00022694"/>
    </source>
</evidence>
<comment type="function">
    <text evidence="4">Responsible for synthesis of pseudouridine from uracil-65 in transfer RNAs.</text>
</comment>
<dbReference type="PANTHER" id="PTHR21600">
    <property type="entry name" value="MITOCHONDRIAL RNA PSEUDOURIDINE SYNTHASE"/>
    <property type="match status" value="1"/>
</dbReference>
<organism evidence="11 12">
    <name type="scientific">Endozoicomonas lisbonensis</name>
    <dbReference type="NCBI Taxonomy" id="3120522"/>
    <lineage>
        <taxon>Bacteria</taxon>
        <taxon>Pseudomonadati</taxon>
        <taxon>Pseudomonadota</taxon>
        <taxon>Gammaproteobacteria</taxon>
        <taxon>Oceanospirillales</taxon>
        <taxon>Endozoicomonadaceae</taxon>
        <taxon>Endozoicomonas</taxon>
    </lineage>
</organism>
<comment type="caution">
    <text evidence="11">The sequence shown here is derived from an EMBL/GenBank/DDBJ whole genome shotgun (WGS) entry which is preliminary data.</text>
</comment>
<evidence type="ECO:0000313" key="11">
    <source>
        <dbReference type="EMBL" id="MET4757340.1"/>
    </source>
</evidence>
<keyword evidence="2 11" id="KW-0413">Isomerase</keyword>
<name>A0ABV2SHU5_9GAMM</name>
<dbReference type="EMBL" id="JBEWTB010000002">
    <property type="protein sequence ID" value="MET4757340.1"/>
    <property type="molecule type" value="Genomic_DNA"/>
</dbReference>
<gene>
    <name evidence="11" type="ORF">V5J35_002532</name>
</gene>
<sequence>MTSVYQAMSEDAAQTLSKKHDLSEKRYFFEKNYEPLEILYKDDCLVAVNKPSGLLVHRSMIDRHETRFALQEVRNQIGQRVYPLHRLDKPTSGVLLFALSPEIAKRMGQQFESNSVKKNYLAVVRGYAPESGVIDHALKEELDKMTDRKARLDKPAQDALTEFTRLATVEIPVAIDRYPQSRYSLVEAQPKTGRKHQIRRHMKHIAHPIIGDAKHGKGNHNRYFATHFGADRLLLACIEMEVIHPVSGQPLFLRASLDKRFSDLIKHFGWADRVAEYLHNEEQQNR</sequence>
<feature type="domain" description="Pseudouridine synthase RsuA/RluA-like" evidence="10">
    <location>
        <begin position="45"/>
        <end position="204"/>
    </location>
</feature>
<evidence type="ECO:0000259" key="10">
    <source>
        <dbReference type="Pfam" id="PF00849"/>
    </source>
</evidence>
<dbReference type="NCBIfam" id="NF008321">
    <property type="entry name" value="PRK11112.1"/>
    <property type="match status" value="1"/>
</dbReference>
<evidence type="ECO:0000313" key="12">
    <source>
        <dbReference type="Proteomes" id="UP001549366"/>
    </source>
</evidence>
<dbReference type="EC" id="5.4.99.26" evidence="5"/>